<evidence type="ECO:0000313" key="3">
    <source>
        <dbReference type="Proteomes" id="UP000244081"/>
    </source>
</evidence>
<dbReference type="PANTHER" id="PTHR43792:SF16">
    <property type="entry name" value="N-ACETYLTRANSFERASE DOMAIN-CONTAINING PROTEIN"/>
    <property type="match status" value="1"/>
</dbReference>
<evidence type="ECO:0000313" key="2">
    <source>
        <dbReference type="EMBL" id="PTW55792.1"/>
    </source>
</evidence>
<organism evidence="2 3">
    <name type="scientific">Breoghania corrubedonensis</name>
    <dbReference type="NCBI Taxonomy" id="665038"/>
    <lineage>
        <taxon>Bacteria</taxon>
        <taxon>Pseudomonadati</taxon>
        <taxon>Pseudomonadota</taxon>
        <taxon>Alphaproteobacteria</taxon>
        <taxon>Hyphomicrobiales</taxon>
        <taxon>Stappiaceae</taxon>
        <taxon>Breoghania</taxon>
    </lineage>
</organism>
<dbReference type="InterPro" id="IPR000182">
    <property type="entry name" value="GNAT_dom"/>
</dbReference>
<dbReference type="Pfam" id="PF13302">
    <property type="entry name" value="Acetyltransf_3"/>
    <property type="match status" value="1"/>
</dbReference>
<dbReference type="PROSITE" id="PS51186">
    <property type="entry name" value="GNAT"/>
    <property type="match status" value="1"/>
</dbReference>
<dbReference type="InterPro" id="IPR016181">
    <property type="entry name" value="Acyl_CoA_acyltransferase"/>
</dbReference>
<comment type="caution">
    <text evidence="2">The sequence shown here is derived from an EMBL/GenBank/DDBJ whole genome shotgun (WGS) entry which is preliminary data.</text>
</comment>
<evidence type="ECO:0000259" key="1">
    <source>
        <dbReference type="PROSITE" id="PS51186"/>
    </source>
</evidence>
<dbReference type="RefSeq" id="WP_107991817.1">
    <property type="nucleotide sequence ID" value="NZ_QAYG01000012.1"/>
</dbReference>
<dbReference type="EMBL" id="QAYG01000012">
    <property type="protein sequence ID" value="PTW55792.1"/>
    <property type="molecule type" value="Genomic_DNA"/>
</dbReference>
<sequence length="179" mass="19836">MPAIPELESERLILRALRGDDFDAYAAMWADPQVTRYIGNVALTREQSWTRFLRQAGAWVHLGFGYFALIEKVTGDFVGEAGLQDLHRDIEPSIEGMPEAGWVLARHGQGRGLAVEAMRAVLGWADRPRGLERTVCIMDDDNAASRRVAEKLGYRAYAASHYDGAEIAMFERPAGRSGA</sequence>
<dbReference type="PANTHER" id="PTHR43792">
    <property type="entry name" value="GNAT FAMILY, PUTATIVE (AFU_ORTHOLOGUE AFUA_3G00765)-RELATED-RELATED"/>
    <property type="match status" value="1"/>
</dbReference>
<feature type="domain" description="N-acetyltransferase" evidence="1">
    <location>
        <begin position="12"/>
        <end position="174"/>
    </location>
</feature>
<protein>
    <submittedName>
        <fullName evidence="2">RimJ/RimL family protein N-acetyltransferase</fullName>
    </submittedName>
</protein>
<dbReference type="Proteomes" id="UP000244081">
    <property type="component" value="Unassembled WGS sequence"/>
</dbReference>
<gene>
    <name evidence="2" type="ORF">C8N35_112117</name>
</gene>
<dbReference type="SUPFAM" id="SSF55729">
    <property type="entry name" value="Acyl-CoA N-acyltransferases (Nat)"/>
    <property type="match status" value="1"/>
</dbReference>
<dbReference type="InterPro" id="IPR051531">
    <property type="entry name" value="N-acetyltransferase"/>
</dbReference>
<keyword evidence="2" id="KW-0808">Transferase</keyword>
<accession>A0A2T5UWD0</accession>
<proteinExistence type="predicted"/>
<dbReference type="AlphaFoldDB" id="A0A2T5UWD0"/>
<reference evidence="2 3" key="1">
    <citation type="submission" date="2018-04" db="EMBL/GenBank/DDBJ databases">
        <title>Genomic Encyclopedia of Archaeal and Bacterial Type Strains, Phase II (KMG-II): from individual species to whole genera.</title>
        <authorList>
            <person name="Goeker M."/>
        </authorList>
    </citation>
    <scope>NUCLEOTIDE SEQUENCE [LARGE SCALE GENOMIC DNA]</scope>
    <source>
        <strain evidence="2 3">DSM 23382</strain>
    </source>
</reference>
<name>A0A2T5UWD0_9HYPH</name>
<dbReference type="GO" id="GO:0016747">
    <property type="term" value="F:acyltransferase activity, transferring groups other than amino-acyl groups"/>
    <property type="evidence" value="ECO:0007669"/>
    <property type="project" value="InterPro"/>
</dbReference>
<dbReference type="OrthoDB" id="6293260at2"/>
<keyword evidence="3" id="KW-1185">Reference proteome</keyword>
<dbReference type="Gene3D" id="3.40.630.30">
    <property type="match status" value="1"/>
</dbReference>